<protein>
    <submittedName>
        <fullName evidence="10">Uncharacterized protein</fullName>
    </submittedName>
</protein>
<dbReference type="AlphaFoldDB" id="A0A8K0GDC1"/>
<comment type="subcellular location">
    <subcellularLocation>
        <location evidence="1">Cell membrane</location>
        <topology evidence="1">Multi-pass membrane protein</topology>
    </subcellularLocation>
</comment>
<keyword evidence="3" id="KW-0716">Sensory transduction</keyword>
<keyword evidence="7" id="KW-0472">Membrane</keyword>
<evidence type="ECO:0000313" key="11">
    <source>
        <dbReference type="Proteomes" id="UP000801492"/>
    </source>
</evidence>
<gene>
    <name evidence="10" type="ORF">ILUMI_11334</name>
</gene>
<evidence type="ECO:0000256" key="2">
    <source>
        <dbReference type="ARBA" id="ARBA00022475"/>
    </source>
</evidence>
<keyword evidence="2" id="KW-1003">Cell membrane</keyword>
<evidence type="ECO:0000256" key="9">
    <source>
        <dbReference type="ARBA" id="ARBA00023224"/>
    </source>
</evidence>
<accession>A0A8K0GDC1</accession>
<dbReference type="InterPro" id="IPR004117">
    <property type="entry name" value="7tm6_olfct_rcpt"/>
</dbReference>
<dbReference type="Pfam" id="PF02949">
    <property type="entry name" value="7tm_6"/>
    <property type="match status" value="1"/>
</dbReference>
<evidence type="ECO:0000256" key="1">
    <source>
        <dbReference type="ARBA" id="ARBA00004651"/>
    </source>
</evidence>
<organism evidence="10 11">
    <name type="scientific">Ignelater luminosus</name>
    <name type="common">Cucubano</name>
    <name type="synonym">Pyrophorus luminosus</name>
    <dbReference type="NCBI Taxonomy" id="2038154"/>
    <lineage>
        <taxon>Eukaryota</taxon>
        <taxon>Metazoa</taxon>
        <taxon>Ecdysozoa</taxon>
        <taxon>Arthropoda</taxon>
        <taxon>Hexapoda</taxon>
        <taxon>Insecta</taxon>
        <taxon>Pterygota</taxon>
        <taxon>Neoptera</taxon>
        <taxon>Endopterygota</taxon>
        <taxon>Coleoptera</taxon>
        <taxon>Polyphaga</taxon>
        <taxon>Elateriformia</taxon>
        <taxon>Elateroidea</taxon>
        <taxon>Elateridae</taxon>
        <taxon>Agrypninae</taxon>
        <taxon>Pyrophorini</taxon>
        <taxon>Ignelater</taxon>
    </lineage>
</organism>
<evidence type="ECO:0000256" key="3">
    <source>
        <dbReference type="ARBA" id="ARBA00022606"/>
    </source>
</evidence>
<feature type="non-terminal residue" evidence="10">
    <location>
        <position position="1"/>
    </location>
</feature>
<reference evidence="10" key="1">
    <citation type="submission" date="2019-08" db="EMBL/GenBank/DDBJ databases">
        <title>The genome of the North American firefly Photinus pyralis.</title>
        <authorList>
            <consortium name="Photinus pyralis genome working group"/>
            <person name="Fallon T.R."/>
            <person name="Sander Lower S.E."/>
            <person name="Weng J.-K."/>
        </authorList>
    </citation>
    <scope>NUCLEOTIDE SEQUENCE</scope>
    <source>
        <strain evidence="10">TRF0915ILg1</strain>
        <tissue evidence="10">Whole body</tissue>
    </source>
</reference>
<sequence>HSYQARVRHAVSFVVFSCRLSLYCIPANYIINKALTVSDAVYSSKWYFQEFSRLKATLLLMIQSSQNGITVKAGGLITINAETIVKACSKDKRVRGSVAAVSNVEGGVQQRMRTSQIVVVLDLVSNEPESSTRGIACLVGVTIYIHIILCRRKTLDGQSFSGEIDQRSPVGMATLFARPDPIMEFYKSTHMPNFS</sequence>
<dbReference type="GO" id="GO:0007165">
    <property type="term" value="P:signal transduction"/>
    <property type="evidence" value="ECO:0007669"/>
    <property type="project" value="UniProtKB-KW"/>
</dbReference>
<dbReference type="Proteomes" id="UP000801492">
    <property type="component" value="Unassembled WGS sequence"/>
</dbReference>
<dbReference type="GO" id="GO:0005886">
    <property type="term" value="C:plasma membrane"/>
    <property type="evidence" value="ECO:0007669"/>
    <property type="project" value="UniProtKB-SubCell"/>
</dbReference>
<keyword evidence="9" id="KW-0807">Transducer</keyword>
<dbReference type="PANTHER" id="PTHR21137:SF35">
    <property type="entry name" value="ODORANT RECEPTOR 19A-RELATED"/>
    <property type="match status" value="1"/>
</dbReference>
<keyword evidence="5" id="KW-0552">Olfaction</keyword>
<evidence type="ECO:0000256" key="4">
    <source>
        <dbReference type="ARBA" id="ARBA00022692"/>
    </source>
</evidence>
<dbReference type="GO" id="GO:0004984">
    <property type="term" value="F:olfactory receptor activity"/>
    <property type="evidence" value="ECO:0007669"/>
    <property type="project" value="InterPro"/>
</dbReference>
<keyword evidence="4" id="KW-0812">Transmembrane</keyword>
<evidence type="ECO:0000256" key="7">
    <source>
        <dbReference type="ARBA" id="ARBA00023136"/>
    </source>
</evidence>
<evidence type="ECO:0000256" key="6">
    <source>
        <dbReference type="ARBA" id="ARBA00022989"/>
    </source>
</evidence>
<dbReference type="GO" id="GO:0005549">
    <property type="term" value="F:odorant binding"/>
    <property type="evidence" value="ECO:0007669"/>
    <property type="project" value="InterPro"/>
</dbReference>
<evidence type="ECO:0000313" key="10">
    <source>
        <dbReference type="EMBL" id="KAF2894841.1"/>
    </source>
</evidence>
<evidence type="ECO:0000256" key="5">
    <source>
        <dbReference type="ARBA" id="ARBA00022725"/>
    </source>
</evidence>
<name>A0A8K0GDC1_IGNLU</name>
<keyword evidence="11" id="KW-1185">Reference proteome</keyword>
<proteinExistence type="predicted"/>
<dbReference type="EMBL" id="VTPC01006538">
    <property type="protein sequence ID" value="KAF2894841.1"/>
    <property type="molecule type" value="Genomic_DNA"/>
</dbReference>
<dbReference type="PANTHER" id="PTHR21137">
    <property type="entry name" value="ODORANT RECEPTOR"/>
    <property type="match status" value="1"/>
</dbReference>
<keyword evidence="8" id="KW-0675">Receptor</keyword>
<evidence type="ECO:0000256" key="8">
    <source>
        <dbReference type="ARBA" id="ARBA00023170"/>
    </source>
</evidence>
<keyword evidence="6" id="KW-1133">Transmembrane helix</keyword>
<comment type="caution">
    <text evidence="10">The sequence shown here is derived from an EMBL/GenBank/DDBJ whole genome shotgun (WGS) entry which is preliminary data.</text>
</comment>